<feature type="transmembrane region" description="Helical" evidence="7">
    <location>
        <begin position="33"/>
        <end position="55"/>
    </location>
</feature>
<evidence type="ECO:0000256" key="6">
    <source>
        <dbReference type="SAM" id="MobiDB-lite"/>
    </source>
</evidence>
<feature type="transmembrane region" description="Helical" evidence="7">
    <location>
        <begin position="328"/>
        <end position="350"/>
    </location>
</feature>
<comment type="subcellular location">
    <subcellularLocation>
        <location evidence="1">Cell membrane</location>
        <topology evidence="1">Multi-pass membrane protein</topology>
    </subcellularLocation>
</comment>
<feature type="transmembrane region" description="Helical" evidence="7">
    <location>
        <begin position="393"/>
        <end position="410"/>
    </location>
</feature>
<keyword evidence="3 7" id="KW-0812">Transmembrane</keyword>
<dbReference type="Pfam" id="PF07690">
    <property type="entry name" value="MFS_1"/>
    <property type="match status" value="1"/>
</dbReference>
<proteinExistence type="predicted"/>
<comment type="caution">
    <text evidence="8">The sequence shown here is derived from an EMBL/GenBank/DDBJ whole genome shotgun (WGS) entry which is preliminary data.</text>
</comment>
<dbReference type="PANTHER" id="PTHR23513:SF17">
    <property type="entry name" value="MEMBRANE PROTEIN"/>
    <property type="match status" value="1"/>
</dbReference>
<evidence type="ECO:0000256" key="4">
    <source>
        <dbReference type="ARBA" id="ARBA00022989"/>
    </source>
</evidence>
<evidence type="ECO:0000256" key="3">
    <source>
        <dbReference type="ARBA" id="ARBA00022692"/>
    </source>
</evidence>
<keyword evidence="4 7" id="KW-1133">Transmembrane helix</keyword>
<feature type="transmembrane region" description="Helical" evidence="7">
    <location>
        <begin position="301"/>
        <end position="322"/>
    </location>
</feature>
<dbReference type="InterPro" id="IPR036259">
    <property type="entry name" value="MFS_trans_sf"/>
</dbReference>
<dbReference type="EMBL" id="JBHSIZ010000046">
    <property type="protein sequence ID" value="MFC4961382.1"/>
    <property type="molecule type" value="Genomic_DNA"/>
</dbReference>
<dbReference type="Proteomes" id="UP001595834">
    <property type="component" value="Unassembled WGS sequence"/>
</dbReference>
<dbReference type="CDD" id="cd06173">
    <property type="entry name" value="MFS_MefA_like"/>
    <property type="match status" value="1"/>
</dbReference>
<evidence type="ECO:0000313" key="9">
    <source>
        <dbReference type="Proteomes" id="UP001595834"/>
    </source>
</evidence>
<sequence length="424" mass="41942">MSQSTPALPEPATLVPAAPARPAHRDGNVLRWLAAYTSSLVGDSVYYMALAWAAARSGSPGQAGLVLAVGAVPRALLMLGGGVVADRFGPRRVVIASDAARSLIILGMAATLLVTGPELWLLIVLALVFGAVDAVLLPALGALPPRLTGPGELARVQGLKGIGARVANIAGAPLGGLAVALGGTAATFAVAGVLFAVSTALLVRVRIARLPGDDEKVKEPPLRELADGLRYIRRHALLAPLMLVIAVGELGFAAPLNIGLTLLAKERGWGAAGMGWIVAGFGAGAGAASLLLSVRGRLPRAGLVLPVSLLGGASAIGALAYTPSATPAAVAGVVVGLLAGLSGALCGALVQTATEPGYLGRVSAVSSLFTMGIAPLGYPLAGAAIGAWGTTPVFLAGAAVCATGAVIGLASGHLRHAELPGTAA</sequence>
<name>A0ABV9UZ14_9ACTN</name>
<dbReference type="Gene3D" id="1.20.1250.20">
    <property type="entry name" value="MFS general substrate transporter like domains"/>
    <property type="match status" value="1"/>
</dbReference>
<keyword evidence="5 7" id="KW-0472">Membrane</keyword>
<gene>
    <name evidence="8" type="ORF">ACFPFX_34345</name>
</gene>
<keyword evidence="2" id="KW-1003">Cell membrane</keyword>
<evidence type="ECO:0000256" key="2">
    <source>
        <dbReference type="ARBA" id="ARBA00022475"/>
    </source>
</evidence>
<feature type="transmembrane region" description="Helical" evidence="7">
    <location>
        <begin position="274"/>
        <end position="294"/>
    </location>
</feature>
<feature type="transmembrane region" description="Helical" evidence="7">
    <location>
        <begin position="119"/>
        <end position="141"/>
    </location>
</feature>
<evidence type="ECO:0000313" key="8">
    <source>
        <dbReference type="EMBL" id="MFC4961382.1"/>
    </source>
</evidence>
<keyword evidence="9" id="KW-1185">Reference proteome</keyword>
<evidence type="ECO:0000256" key="7">
    <source>
        <dbReference type="SAM" id="Phobius"/>
    </source>
</evidence>
<dbReference type="SUPFAM" id="SSF103473">
    <property type="entry name" value="MFS general substrate transporter"/>
    <property type="match status" value="1"/>
</dbReference>
<feature type="region of interest" description="Disordered" evidence="6">
    <location>
        <begin position="1"/>
        <end position="21"/>
    </location>
</feature>
<evidence type="ECO:0000256" key="1">
    <source>
        <dbReference type="ARBA" id="ARBA00004651"/>
    </source>
</evidence>
<organism evidence="8 9">
    <name type="scientific">Streptomyces mauvecolor</name>
    <dbReference type="NCBI Taxonomy" id="58345"/>
    <lineage>
        <taxon>Bacteria</taxon>
        <taxon>Bacillati</taxon>
        <taxon>Actinomycetota</taxon>
        <taxon>Actinomycetes</taxon>
        <taxon>Kitasatosporales</taxon>
        <taxon>Streptomycetaceae</taxon>
        <taxon>Streptomyces</taxon>
    </lineage>
</organism>
<dbReference type="PANTHER" id="PTHR23513">
    <property type="entry name" value="INTEGRAL MEMBRANE EFFLUX PROTEIN-RELATED"/>
    <property type="match status" value="1"/>
</dbReference>
<reference evidence="9" key="1">
    <citation type="journal article" date="2019" name="Int. J. Syst. Evol. Microbiol.">
        <title>The Global Catalogue of Microorganisms (GCM) 10K type strain sequencing project: providing services to taxonomists for standard genome sequencing and annotation.</title>
        <authorList>
            <consortium name="The Broad Institute Genomics Platform"/>
            <consortium name="The Broad Institute Genome Sequencing Center for Infectious Disease"/>
            <person name="Wu L."/>
            <person name="Ma J."/>
        </authorList>
    </citation>
    <scope>NUCLEOTIDE SEQUENCE [LARGE SCALE GENOMIC DNA]</scope>
    <source>
        <strain evidence="9">CCM 7224</strain>
    </source>
</reference>
<feature type="transmembrane region" description="Helical" evidence="7">
    <location>
        <begin position="61"/>
        <end position="81"/>
    </location>
</feature>
<feature type="transmembrane region" description="Helical" evidence="7">
    <location>
        <begin position="236"/>
        <end position="254"/>
    </location>
</feature>
<evidence type="ECO:0000256" key="5">
    <source>
        <dbReference type="ARBA" id="ARBA00023136"/>
    </source>
</evidence>
<feature type="transmembrane region" description="Helical" evidence="7">
    <location>
        <begin position="362"/>
        <end position="381"/>
    </location>
</feature>
<dbReference type="RefSeq" id="WP_344380340.1">
    <property type="nucleotide sequence ID" value="NZ_BAAASQ010000042.1"/>
</dbReference>
<feature type="transmembrane region" description="Helical" evidence="7">
    <location>
        <begin position="93"/>
        <end position="113"/>
    </location>
</feature>
<accession>A0ABV9UZ14</accession>
<protein>
    <submittedName>
        <fullName evidence="8">MFS transporter</fullName>
    </submittedName>
</protein>
<dbReference type="InterPro" id="IPR011701">
    <property type="entry name" value="MFS"/>
</dbReference>